<accession>A0A2Z6RIP9</accession>
<protein>
    <submittedName>
        <fullName evidence="1">Uncharacterized protein</fullName>
    </submittedName>
</protein>
<sequence>MFCHFSFCRRQSFFRVFGTVKNYRRPDLDAWILVFGKSSKRLDAWDLLLTSNFGIDVKMDLSDLFWCVDFDSFDFQYLDGKTSIHLWTRRFGLLLFKFGRVEFRWISMYVNLIKDGKCL</sequence>
<evidence type="ECO:0000313" key="2">
    <source>
        <dbReference type="Proteomes" id="UP000247702"/>
    </source>
</evidence>
<keyword evidence="2" id="KW-1185">Reference proteome</keyword>
<dbReference type="Proteomes" id="UP000247702">
    <property type="component" value="Unassembled WGS sequence"/>
</dbReference>
<organism evidence="1 2">
    <name type="scientific">Rhizophagus clarus</name>
    <dbReference type="NCBI Taxonomy" id="94130"/>
    <lineage>
        <taxon>Eukaryota</taxon>
        <taxon>Fungi</taxon>
        <taxon>Fungi incertae sedis</taxon>
        <taxon>Mucoromycota</taxon>
        <taxon>Glomeromycotina</taxon>
        <taxon>Glomeromycetes</taxon>
        <taxon>Glomerales</taxon>
        <taxon>Glomeraceae</taxon>
        <taxon>Rhizophagus</taxon>
    </lineage>
</organism>
<gene>
    <name evidence="1" type="ORF">RclHR1_00440017</name>
</gene>
<dbReference type="EMBL" id="BEXD01003779">
    <property type="protein sequence ID" value="GBC01951.1"/>
    <property type="molecule type" value="Genomic_DNA"/>
</dbReference>
<reference evidence="1 2" key="1">
    <citation type="submission" date="2017-11" db="EMBL/GenBank/DDBJ databases">
        <title>The genome of Rhizophagus clarus HR1 reveals common genetic basis of auxotrophy among arbuscular mycorrhizal fungi.</title>
        <authorList>
            <person name="Kobayashi Y."/>
        </authorList>
    </citation>
    <scope>NUCLEOTIDE SEQUENCE [LARGE SCALE GENOMIC DNA]</scope>
    <source>
        <strain evidence="1 2">HR1</strain>
    </source>
</reference>
<evidence type="ECO:0000313" key="1">
    <source>
        <dbReference type="EMBL" id="GBC01951.1"/>
    </source>
</evidence>
<proteinExistence type="predicted"/>
<comment type="caution">
    <text evidence="1">The sequence shown here is derived from an EMBL/GenBank/DDBJ whole genome shotgun (WGS) entry which is preliminary data.</text>
</comment>
<dbReference type="AlphaFoldDB" id="A0A2Z6RIP9"/>
<name>A0A2Z6RIP9_9GLOM</name>